<evidence type="ECO:0000259" key="12">
    <source>
        <dbReference type="Pfam" id="PF07715"/>
    </source>
</evidence>
<keyword evidence="3 8" id="KW-1134">Transmembrane beta strand</keyword>
<evidence type="ECO:0000256" key="1">
    <source>
        <dbReference type="ARBA" id="ARBA00004571"/>
    </source>
</evidence>
<keyword evidence="4 8" id="KW-0812">Transmembrane</keyword>
<dbReference type="InterPro" id="IPR039426">
    <property type="entry name" value="TonB-dep_rcpt-like"/>
</dbReference>
<evidence type="ECO:0000256" key="6">
    <source>
        <dbReference type="ARBA" id="ARBA00023136"/>
    </source>
</evidence>
<dbReference type="Pfam" id="PF00593">
    <property type="entry name" value="TonB_dep_Rec_b-barrel"/>
    <property type="match status" value="1"/>
</dbReference>
<keyword evidence="5 9" id="KW-0798">TonB box</keyword>
<comment type="caution">
    <text evidence="13">The sequence shown here is derived from an EMBL/GenBank/DDBJ whole genome shotgun (WGS) entry which is preliminary data.</text>
</comment>
<dbReference type="Proteomes" id="UP000321249">
    <property type="component" value="Unassembled WGS sequence"/>
</dbReference>
<comment type="similarity">
    <text evidence="8 9">Belongs to the TonB-dependent receptor family.</text>
</comment>
<reference evidence="13 14" key="1">
    <citation type="journal article" date="2015" name="J. Microbiol.">
        <title>Sphingosinicella ginsenosidimutans sp. nov., with ginsenoside converting activity.</title>
        <authorList>
            <person name="Kim J.K."/>
            <person name="Kang M.S."/>
            <person name="Park S.C."/>
            <person name="Kim K.M."/>
            <person name="Choi K."/>
            <person name="Yoon M.H."/>
            <person name="Im W.T."/>
        </authorList>
    </citation>
    <scope>NUCLEOTIDE SEQUENCE [LARGE SCALE GENOMIC DNA]</scope>
    <source>
        <strain evidence="13 14">BS-11</strain>
    </source>
</reference>
<dbReference type="InterPro" id="IPR037066">
    <property type="entry name" value="Plug_dom_sf"/>
</dbReference>
<dbReference type="OrthoDB" id="9795928at2"/>
<evidence type="ECO:0000256" key="7">
    <source>
        <dbReference type="ARBA" id="ARBA00023237"/>
    </source>
</evidence>
<dbReference type="GO" id="GO:0015344">
    <property type="term" value="F:siderophore uptake transmembrane transporter activity"/>
    <property type="evidence" value="ECO:0007669"/>
    <property type="project" value="TreeGrafter"/>
</dbReference>
<evidence type="ECO:0000256" key="5">
    <source>
        <dbReference type="ARBA" id="ARBA00023077"/>
    </source>
</evidence>
<dbReference type="EMBL" id="VOQQ01000001">
    <property type="protein sequence ID" value="TXC65078.1"/>
    <property type="molecule type" value="Genomic_DNA"/>
</dbReference>
<dbReference type="InterPro" id="IPR012910">
    <property type="entry name" value="Plug_dom"/>
</dbReference>
<dbReference type="Pfam" id="PF07715">
    <property type="entry name" value="Plug"/>
    <property type="match status" value="1"/>
</dbReference>
<dbReference type="GO" id="GO:0009279">
    <property type="term" value="C:cell outer membrane"/>
    <property type="evidence" value="ECO:0007669"/>
    <property type="project" value="UniProtKB-SubCell"/>
</dbReference>
<gene>
    <name evidence="13" type="ORF">FRZ32_13585</name>
</gene>
<evidence type="ECO:0000256" key="2">
    <source>
        <dbReference type="ARBA" id="ARBA00022448"/>
    </source>
</evidence>
<dbReference type="PANTHER" id="PTHR30069:SF40">
    <property type="entry name" value="TONB-DEPENDENT RECEPTOR NMB0964-RELATED"/>
    <property type="match status" value="1"/>
</dbReference>
<evidence type="ECO:0000259" key="11">
    <source>
        <dbReference type="Pfam" id="PF00593"/>
    </source>
</evidence>
<dbReference type="PANTHER" id="PTHR30069">
    <property type="entry name" value="TONB-DEPENDENT OUTER MEMBRANE RECEPTOR"/>
    <property type="match status" value="1"/>
</dbReference>
<dbReference type="Gene3D" id="2.170.130.10">
    <property type="entry name" value="TonB-dependent receptor, plug domain"/>
    <property type="match status" value="1"/>
</dbReference>
<keyword evidence="7 8" id="KW-0998">Cell outer membrane</keyword>
<evidence type="ECO:0000256" key="3">
    <source>
        <dbReference type="ARBA" id="ARBA00022452"/>
    </source>
</evidence>
<name>A0A5C6TZQ6_9SPHN</name>
<dbReference type="SUPFAM" id="SSF56935">
    <property type="entry name" value="Porins"/>
    <property type="match status" value="1"/>
</dbReference>
<feature type="region of interest" description="Disordered" evidence="10">
    <location>
        <begin position="1"/>
        <end position="28"/>
    </location>
</feature>
<evidence type="ECO:0000313" key="13">
    <source>
        <dbReference type="EMBL" id="TXC65078.1"/>
    </source>
</evidence>
<keyword evidence="13" id="KW-0675">Receptor</keyword>
<evidence type="ECO:0000256" key="4">
    <source>
        <dbReference type="ARBA" id="ARBA00022692"/>
    </source>
</evidence>
<dbReference type="PROSITE" id="PS52016">
    <property type="entry name" value="TONB_DEPENDENT_REC_3"/>
    <property type="match status" value="1"/>
</dbReference>
<sequence>MPTDAGGGAENQSSPGAHDGQGDRGGFHEPEQQEIVVTGFTRNRNDILAGTSVLSGETLAQSLRPSIGDTLAHEPGVSATSFGPSASRPVLRGFEGERISILTDGLGSLDVSNTSVDHAVAINPLTADRIEVLRGPAALLFGSSAIGGVVNVIDSRIPRRIPDEPIHAEGILTYGSAADERSANGEVDAPIGGHFVVHLDGNFTKTGDLHIGGYVLAPDQRAQALASDDPAIRALADLHGTLPNTASKTTELAGGVAWIDGENNIGFSVSRYDSRYGVPIRYSLDPDVEAEAPTLDLRQTREDFRAELDTGSGLIDSVRFRAGHAQYRHFELEEDGSIGTTFRNQGWEGRLEAVQSNRGGWGGGFGVQYSSRNFDVEGDEKFLPPSQGSQVGFFTLQTLDRGRFKAEAGARYERSVQEADADAQIGNPAIHRDFDAFTGSIGASYAVIGNLRIGLSGSYTERAPSAEELFANGPHGGTQAFEIGNPDFSKERSWGFEATLRGSGRGYSFGASIFQSWFSNYIYEQPTGAIRDDLPVFQFQQDDARYFGVEFEGSADLLRIGGVKVKADAVADYVRATIVSVSPVPRIPPLRILGGIEAQSHYVDGRVEVEWVNDQKRVAPFETPTDGFTQVNASVTLHPWGVDNGTSLVLSANNIFDVDARRAASFLKDFAPLAGRDLRATLRFNF</sequence>
<feature type="domain" description="TonB-dependent receptor plug" evidence="12">
    <location>
        <begin position="46"/>
        <end position="149"/>
    </location>
</feature>
<feature type="domain" description="TonB-dependent receptor-like beta-barrel" evidence="11">
    <location>
        <begin position="260"/>
        <end position="655"/>
    </location>
</feature>
<organism evidence="13 14">
    <name type="scientific">Allosphingosinicella ginsenosidimutans</name>
    <dbReference type="NCBI Taxonomy" id="1176539"/>
    <lineage>
        <taxon>Bacteria</taxon>
        <taxon>Pseudomonadati</taxon>
        <taxon>Pseudomonadota</taxon>
        <taxon>Alphaproteobacteria</taxon>
        <taxon>Sphingomonadales</taxon>
        <taxon>Sphingomonadaceae</taxon>
        <taxon>Allosphingosinicella</taxon>
    </lineage>
</organism>
<evidence type="ECO:0000256" key="10">
    <source>
        <dbReference type="SAM" id="MobiDB-lite"/>
    </source>
</evidence>
<dbReference type="InterPro" id="IPR000531">
    <property type="entry name" value="Beta-barrel_TonB"/>
</dbReference>
<dbReference type="Gene3D" id="2.40.170.20">
    <property type="entry name" value="TonB-dependent receptor, beta-barrel domain"/>
    <property type="match status" value="1"/>
</dbReference>
<accession>A0A5C6TZQ6</accession>
<dbReference type="InterPro" id="IPR036942">
    <property type="entry name" value="Beta-barrel_TonB_sf"/>
</dbReference>
<keyword evidence="2 8" id="KW-0813">Transport</keyword>
<evidence type="ECO:0000256" key="9">
    <source>
        <dbReference type="RuleBase" id="RU003357"/>
    </source>
</evidence>
<dbReference type="AlphaFoldDB" id="A0A5C6TZQ6"/>
<evidence type="ECO:0000313" key="14">
    <source>
        <dbReference type="Proteomes" id="UP000321249"/>
    </source>
</evidence>
<keyword evidence="14" id="KW-1185">Reference proteome</keyword>
<dbReference type="GO" id="GO:0044718">
    <property type="term" value="P:siderophore transmembrane transport"/>
    <property type="evidence" value="ECO:0007669"/>
    <property type="project" value="TreeGrafter"/>
</dbReference>
<evidence type="ECO:0000256" key="8">
    <source>
        <dbReference type="PROSITE-ProRule" id="PRU01360"/>
    </source>
</evidence>
<protein>
    <submittedName>
        <fullName evidence="13">TonB-dependent receptor</fullName>
    </submittedName>
</protein>
<proteinExistence type="inferred from homology"/>
<comment type="subcellular location">
    <subcellularLocation>
        <location evidence="1 8">Cell outer membrane</location>
        <topology evidence="1 8">Multi-pass membrane protein</topology>
    </subcellularLocation>
</comment>
<keyword evidence="6 8" id="KW-0472">Membrane</keyword>